<dbReference type="EMBL" id="BJUN01000001">
    <property type="protein sequence ID" value="GEK57162.1"/>
    <property type="molecule type" value="Genomic_DNA"/>
</dbReference>
<dbReference type="RefSeq" id="WP_094907783.1">
    <property type="nucleotide sequence ID" value="NZ_BJUN01000001.1"/>
</dbReference>
<protein>
    <submittedName>
        <fullName evidence="2">Uncharacterized protein</fullName>
    </submittedName>
</protein>
<name>A0A510Y1G9_MARHA</name>
<gene>
    <name evidence="2" type="ORF">MHA01_00670</name>
</gene>
<comment type="caution">
    <text evidence="2">The sequence shown here is derived from an EMBL/GenBank/DDBJ whole genome shotgun (WGS) entry which is preliminary data.</text>
</comment>
<evidence type="ECO:0000256" key="1">
    <source>
        <dbReference type="SAM" id="MobiDB-lite"/>
    </source>
</evidence>
<dbReference type="OrthoDB" id="2935851at2"/>
<keyword evidence="3" id="KW-1185">Reference proteome</keyword>
<sequence>MSMKTILPNKPLHERYYDGAFEVENFRESFETQVNKLISTLTPDKVPPDLQWRIYATDSLISAYVNQTGETPEGRHVNRLANWLLFESLADRHPDKVTREEFPIMTKRQLKTRYSRETADESIPETHTEQNYLGGKKQANYNKSE</sequence>
<evidence type="ECO:0000313" key="3">
    <source>
        <dbReference type="Proteomes" id="UP000321051"/>
    </source>
</evidence>
<dbReference type="AlphaFoldDB" id="A0A510Y1G9"/>
<feature type="region of interest" description="Disordered" evidence="1">
    <location>
        <begin position="111"/>
        <end position="145"/>
    </location>
</feature>
<dbReference type="Proteomes" id="UP000321051">
    <property type="component" value="Unassembled WGS sequence"/>
</dbReference>
<feature type="compositionally biased region" description="Basic and acidic residues" evidence="1">
    <location>
        <begin position="114"/>
        <end position="128"/>
    </location>
</feature>
<accession>A0A510Y1G9</accession>
<reference evidence="2 3" key="1">
    <citation type="submission" date="2019-07" db="EMBL/GenBank/DDBJ databases">
        <title>Whole genome shotgun sequence of Marinococcus halophilus NBRC 102359.</title>
        <authorList>
            <person name="Hosoyama A."/>
            <person name="Uohara A."/>
            <person name="Ohji S."/>
            <person name="Ichikawa N."/>
        </authorList>
    </citation>
    <scope>NUCLEOTIDE SEQUENCE [LARGE SCALE GENOMIC DNA]</scope>
    <source>
        <strain evidence="2 3">NBRC 102359</strain>
    </source>
</reference>
<proteinExistence type="predicted"/>
<organism evidence="2 3">
    <name type="scientific">Marinococcus halophilus</name>
    <dbReference type="NCBI Taxonomy" id="1371"/>
    <lineage>
        <taxon>Bacteria</taxon>
        <taxon>Bacillati</taxon>
        <taxon>Bacillota</taxon>
        <taxon>Bacilli</taxon>
        <taxon>Bacillales</taxon>
        <taxon>Bacillaceae</taxon>
        <taxon>Marinococcus</taxon>
    </lineage>
</organism>
<evidence type="ECO:0000313" key="2">
    <source>
        <dbReference type="EMBL" id="GEK57162.1"/>
    </source>
</evidence>